<keyword evidence="1" id="KW-0479">Metal-binding</keyword>
<dbReference type="Pfam" id="PF13499">
    <property type="entry name" value="EF-hand_7"/>
    <property type="match status" value="1"/>
</dbReference>
<keyword evidence="6" id="KW-1185">Reference proteome</keyword>
<dbReference type="GO" id="GO:0005509">
    <property type="term" value="F:calcium ion binding"/>
    <property type="evidence" value="ECO:0007669"/>
    <property type="project" value="InterPro"/>
</dbReference>
<dbReference type="InterPro" id="IPR011992">
    <property type="entry name" value="EF-hand-dom_pair"/>
</dbReference>
<evidence type="ECO:0000256" key="1">
    <source>
        <dbReference type="ARBA" id="ARBA00022723"/>
    </source>
</evidence>
<name>A0AAD4NWT2_PERFH</name>
<dbReference type="InterPro" id="IPR018247">
    <property type="entry name" value="EF_Hand_1_Ca_BS"/>
</dbReference>
<dbReference type="PROSITE" id="PS00018">
    <property type="entry name" value="EF_HAND_1"/>
    <property type="match status" value="1"/>
</dbReference>
<sequence length="80" mass="9468">MREAFDVFDDNRDGSIDENELKRVVCALGFKEELKVVSCRRMIEAFDEDEDGHGRIDFQEFVKFMENGCKSNNQWKEKKN</sequence>
<accession>A0AAD4NWT2</accession>
<dbReference type="PROSITE" id="PS50222">
    <property type="entry name" value="EF_HAND_2"/>
    <property type="match status" value="2"/>
</dbReference>
<evidence type="ECO:0000313" key="6">
    <source>
        <dbReference type="Proteomes" id="UP001190926"/>
    </source>
</evidence>
<dbReference type="Gene3D" id="1.10.238.10">
    <property type="entry name" value="EF-hand"/>
    <property type="match status" value="1"/>
</dbReference>
<dbReference type="CDD" id="cd00051">
    <property type="entry name" value="EFh"/>
    <property type="match status" value="1"/>
</dbReference>
<dbReference type="InterPro" id="IPR002048">
    <property type="entry name" value="EF_hand_dom"/>
</dbReference>
<reference evidence="5 6" key="1">
    <citation type="journal article" date="2021" name="Nat. Commun.">
        <title>Incipient diploidization of the medicinal plant Perilla within 10,000 years.</title>
        <authorList>
            <person name="Zhang Y."/>
            <person name="Shen Q."/>
            <person name="Leng L."/>
            <person name="Zhang D."/>
            <person name="Chen S."/>
            <person name="Shi Y."/>
            <person name="Ning Z."/>
            <person name="Chen S."/>
        </authorList>
    </citation>
    <scope>NUCLEOTIDE SEQUENCE [LARGE SCALE GENOMIC DNA]</scope>
    <source>
        <strain evidence="6">cv. PC099</strain>
    </source>
</reference>
<dbReference type="SMART" id="SM00054">
    <property type="entry name" value="EFh"/>
    <property type="match status" value="2"/>
</dbReference>
<evidence type="ECO:0000313" key="5">
    <source>
        <dbReference type="EMBL" id="KAH6756072.1"/>
    </source>
</evidence>
<keyword evidence="3" id="KW-0106">Calcium</keyword>
<dbReference type="InterPro" id="IPR039647">
    <property type="entry name" value="EF_hand_pair_protein_CML-like"/>
</dbReference>
<evidence type="ECO:0000256" key="3">
    <source>
        <dbReference type="ARBA" id="ARBA00022837"/>
    </source>
</evidence>
<evidence type="ECO:0000256" key="2">
    <source>
        <dbReference type="ARBA" id="ARBA00022737"/>
    </source>
</evidence>
<dbReference type="PANTHER" id="PTHR10891">
    <property type="entry name" value="EF-HAND CALCIUM-BINDING DOMAIN CONTAINING PROTEIN"/>
    <property type="match status" value="1"/>
</dbReference>
<proteinExistence type="predicted"/>
<dbReference type="SUPFAM" id="SSF47473">
    <property type="entry name" value="EF-hand"/>
    <property type="match status" value="1"/>
</dbReference>
<dbReference type="EMBL" id="SDAM02029568">
    <property type="protein sequence ID" value="KAH6756072.1"/>
    <property type="molecule type" value="Genomic_DNA"/>
</dbReference>
<feature type="domain" description="EF-hand" evidence="4">
    <location>
        <begin position="34"/>
        <end position="71"/>
    </location>
</feature>
<gene>
    <name evidence="5" type="ORF">C2S53_004956</name>
</gene>
<keyword evidence="2" id="KW-0677">Repeat</keyword>
<dbReference type="AlphaFoldDB" id="A0AAD4NWT2"/>
<dbReference type="Proteomes" id="UP001190926">
    <property type="component" value="Unassembled WGS sequence"/>
</dbReference>
<protein>
    <submittedName>
        <fullName evidence="5">Calcium-binding EF-hand family protein</fullName>
    </submittedName>
</protein>
<comment type="caution">
    <text evidence="5">The sequence shown here is derived from an EMBL/GenBank/DDBJ whole genome shotgun (WGS) entry which is preliminary data.</text>
</comment>
<evidence type="ECO:0000259" key="4">
    <source>
        <dbReference type="PROSITE" id="PS50222"/>
    </source>
</evidence>
<feature type="domain" description="EF-hand" evidence="4">
    <location>
        <begin position="1"/>
        <end position="31"/>
    </location>
</feature>
<organism evidence="5 6">
    <name type="scientific">Perilla frutescens var. hirtella</name>
    <name type="common">Perilla citriodora</name>
    <name type="synonym">Perilla setoyensis</name>
    <dbReference type="NCBI Taxonomy" id="608512"/>
    <lineage>
        <taxon>Eukaryota</taxon>
        <taxon>Viridiplantae</taxon>
        <taxon>Streptophyta</taxon>
        <taxon>Embryophyta</taxon>
        <taxon>Tracheophyta</taxon>
        <taxon>Spermatophyta</taxon>
        <taxon>Magnoliopsida</taxon>
        <taxon>eudicotyledons</taxon>
        <taxon>Gunneridae</taxon>
        <taxon>Pentapetalae</taxon>
        <taxon>asterids</taxon>
        <taxon>lamiids</taxon>
        <taxon>Lamiales</taxon>
        <taxon>Lamiaceae</taxon>
        <taxon>Nepetoideae</taxon>
        <taxon>Elsholtzieae</taxon>
        <taxon>Perilla</taxon>
    </lineage>
</organism>